<dbReference type="AlphaFoldDB" id="A0A518FJ10"/>
<dbReference type="Proteomes" id="UP000320839">
    <property type="component" value="Chromosome"/>
</dbReference>
<dbReference type="OrthoDB" id="281220at2"/>
<proteinExistence type="predicted"/>
<dbReference type="EMBL" id="CP036317">
    <property type="protein sequence ID" value="QDV16260.1"/>
    <property type="molecule type" value="Genomic_DNA"/>
</dbReference>
<reference evidence="1 2" key="1">
    <citation type="submission" date="2019-02" db="EMBL/GenBank/DDBJ databases">
        <title>Deep-cultivation of Planctomycetes and their phenomic and genomic characterization uncovers novel biology.</title>
        <authorList>
            <person name="Wiegand S."/>
            <person name="Jogler M."/>
            <person name="Boedeker C."/>
            <person name="Pinto D."/>
            <person name="Vollmers J."/>
            <person name="Rivas-Marin E."/>
            <person name="Kohn T."/>
            <person name="Peeters S.H."/>
            <person name="Heuer A."/>
            <person name="Rast P."/>
            <person name="Oberbeckmann S."/>
            <person name="Bunk B."/>
            <person name="Jeske O."/>
            <person name="Meyerdierks A."/>
            <person name="Storesund J.E."/>
            <person name="Kallscheuer N."/>
            <person name="Luecker S."/>
            <person name="Lage O.M."/>
            <person name="Pohl T."/>
            <person name="Merkel B.J."/>
            <person name="Hornburger P."/>
            <person name="Mueller R.-W."/>
            <person name="Bruemmer F."/>
            <person name="Labrenz M."/>
            <person name="Spormann A.M."/>
            <person name="Op den Camp H."/>
            <person name="Overmann J."/>
            <person name="Amann R."/>
            <person name="Jetten M.S.M."/>
            <person name="Mascher T."/>
            <person name="Medema M.H."/>
            <person name="Devos D.P."/>
            <person name="Kaster A.-K."/>
            <person name="Ovreas L."/>
            <person name="Rohde M."/>
            <person name="Galperin M.Y."/>
            <person name="Jogler C."/>
        </authorList>
    </citation>
    <scope>NUCLEOTIDE SEQUENCE [LARGE SCALE GENOMIC DNA]</scope>
    <source>
        <strain evidence="1 2">Pan153</strain>
    </source>
</reference>
<sequence>MPDPDFQLSADFYFPVEGTPSLDVQEVVKLIERSLPTAVIDFERGRQHVQANIDRLKSLEAPEIIYRGEYQLLDRTIYVEIPVPERAEKLVGFTWGFSYLNGCLGLECTPFDMDALKAGALFVARSLELDLSLESPDNLEIGILIKPGQLTPPDLIEKRFADLVSVSRVRPVTDDWQSRIESACVTWLNEHPAEQTANRWRAVVTDGYSLARSLINRLTSMGTVREASIVDFDREFWHSCLALEYKDWSGLVNLSGLPQPLLEGK</sequence>
<evidence type="ECO:0000313" key="1">
    <source>
        <dbReference type="EMBL" id="QDV16260.1"/>
    </source>
</evidence>
<name>A0A518FJ10_9PLAN</name>
<evidence type="ECO:0000313" key="2">
    <source>
        <dbReference type="Proteomes" id="UP000320839"/>
    </source>
</evidence>
<accession>A0A518FJ10</accession>
<gene>
    <name evidence="1" type="ORF">Pan153_08870</name>
</gene>
<organism evidence="1 2">
    <name type="scientific">Gimesia panareensis</name>
    <dbReference type="NCBI Taxonomy" id="2527978"/>
    <lineage>
        <taxon>Bacteria</taxon>
        <taxon>Pseudomonadati</taxon>
        <taxon>Planctomycetota</taxon>
        <taxon>Planctomycetia</taxon>
        <taxon>Planctomycetales</taxon>
        <taxon>Planctomycetaceae</taxon>
        <taxon>Gimesia</taxon>
    </lineage>
</organism>
<protein>
    <submittedName>
        <fullName evidence="1">Uncharacterized protein</fullName>
    </submittedName>
</protein>
<dbReference type="RefSeq" id="WP_145454192.1">
    <property type="nucleotide sequence ID" value="NZ_CP036317.1"/>
</dbReference>